<evidence type="ECO:0000256" key="2">
    <source>
        <dbReference type="ARBA" id="ARBA00007117"/>
    </source>
</evidence>
<dbReference type="PANTHER" id="PTHR13581">
    <property type="entry name" value="MRG-BINDING PROTEIN"/>
    <property type="match status" value="1"/>
</dbReference>
<comment type="subcellular location">
    <subcellularLocation>
        <location evidence="1">Nucleus</location>
    </subcellularLocation>
</comment>
<keyword evidence="4" id="KW-0805">Transcription regulation</keyword>
<dbReference type="GO" id="GO:0006357">
    <property type="term" value="P:regulation of transcription by RNA polymerase II"/>
    <property type="evidence" value="ECO:0007669"/>
    <property type="project" value="TreeGrafter"/>
</dbReference>
<dbReference type="AlphaFoldDB" id="F4PNG5"/>
<protein>
    <submittedName>
        <fullName evidence="8">Uncharacterized protein</fullName>
    </submittedName>
</protein>
<dbReference type="InterPro" id="IPR012423">
    <property type="entry name" value="Eaf7/MRGBP"/>
</dbReference>
<feature type="region of interest" description="Disordered" evidence="7">
    <location>
        <begin position="1"/>
        <end position="38"/>
    </location>
</feature>
<reference evidence="9" key="1">
    <citation type="journal article" date="2011" name="Genome Res.">
        <title>Phylogeny-wide analysis of social amoeba genomes highlights ancient origins for complex intercellular communication.</title>
        <authorList>
            <person name="Heidel A.J."/>
            <person name="Lawal H.M."/>
            <person name="Felder M."/>
            <person name="Schilde C."/>
            <person name="Helps N.R."/>
            <person name="Tunggal B."/>
            <person name="Rivero F."/>
            <person name="John U."/>
            <person name="Schleicher M."/>
            <person name="Eichinger L."/>
            <person name="Platzer M."/>
            <person name="Noegel A.A."/>
            <person name="Schaap P."/>
            <person name="Gloeckner G."/>
        </authorList>
    </citation>
    <scope>NUCLEOTIDE SEQUENCE [LARGE SCALE GENOMIC DNA]</scope>
    <source>
        <strain evidence="9">SH3</strain>
    </source>
</reference>
<keyword evidence="9" id="KW-1185">Reference proteome</keyword>
<feature type="compositionally biased region" description="Low complexity" evidence="7">
    <location>
        <begin position="14"/>
        <end position="35"/>
    </location>
</feature>
<proteinExistence type="inferred from homology"/>
<dbReference type="Proteomes" id="UP000007797">
    <property type="component" value="Unassembled WGS sequence"/>
</dbReference>
<keyword evidence="5" id="KW-0804">Transcription</keyword>
<keyword evidence="6" id="KW-0539">Nucleus</keyword>
<dbReference type="GeneID" id="14874829"/>
<dbReference type="RefSeq" id="XP_004360869.1">
    <property type="nucleotide sequence ID" value="XM_004360812.1"/>
</dbReference>
<dbReference type="GO" id="GO:0006325">
    <property type="term" value="P:chromatin organization"/>
    <property type="evidence" value="ECO:0007669"/>
    <property type="project" value="UniProtKB-KW"/>
</dbReference>
<dbReference type="PANTHER" id="PTHR13581:SF5">
    <property type="entry name" value="MRG_MORF4L-BINDING PROTEIN"/>
    <property type="match status" value="1"/>
</dbReference>
<name>F4PNG5_CACFS</name>
<dbReference type="Pfam" id="PF07904">
    <property type="entry name" value="Eaf7"/>
    <property type="match status" value="1"/>
</dbReference>
<evidence type="ECO:0000256" key="7">
    <source>
        <dbReference type="SAM" id="MobiDB-lite"/>
    </source>
</evidence>
<evidence type="ECO:0000256" key="3">
    <source>
        <dbReference type="ARBA" id="ARBA00022853"/>
    </source>
</evidence>
<dbReference type="GO" id="GO:0005634">
    <property type="term" value="C:nucleus"/>
    <property type="evidence" value="ECO:0007669"/>
    <property type="project" value="UniProtKB-SubCell"/>
</dbReference>
<keyword evidence="3" id="KW-0156">Chromatin regulator</keyword>
<evidence type="ECO:0000313" key="9">
    <source>
        <dbReference type="Proteomes" id="UP000007797"/>
    </source>
</evidence>
<evidence type="ECO:0000256" key="1">
    <source>
        <dbReference type="ARBA" id="ARBA00004123"/>
    </source>
</evidence>
<sequence length="147" mass="16334">MTNNSSDAENIDMSDGSNSGSGSGSSSEGSNNTSGQVSPTITNLEKIAIEWDYKTKCLLLQAISKYLPVGVNRQFAIINCTRILQQQLPNYIITTDIVEKEIAEYYDLDGFDDSVIDDEEINGFELPSESFRHLIEEKLQTTKKIKT</sequence>
<accession>F4PNG5</accession>
<evidence type="ECO:0000256" key="4">
    <source>
        <dbReference type="ARBA" id="ARBA00023015"/>
    </source>
</evidence>
<dbReference type="EMBL" id="GL883008">
    <property type="protein sequence ID" value="EGG23018.1"/>
    <property type="molecule type" value="Genomic_DNA"/>
</dbReference>
<evidence type="ECO:0000256" key="5">
    <source>
        <dbReference type="ARBA" id="ARBA00023163"/>
    </source>
</evidence>
<comment type="similarity">
    <text evidence="2">Belongs to the EAF7 family.</text>
</comment>
<organism evidence="8 9">
    <name type="scientific">Cavenderia fasciculata</name>
    <name type="common">Slime mold</name>
    <name type="synonym">Dictyostelium fasciculatum</name>
    <dbReference type="NCBI Taxonomy" id="261658"/>
    <lineage>
        <taxon>Eukaryota</taxon>
        <taxon>Amoebozoa</taxon>
        <taxon>Evosea</taxon>
        <taxon>Eumycetozoa</taxon>
        <taxon>Dictyostelia</taxon>
        <taxon>Acytosteliales</taxon>
        <taxon>Cavenderiaceae</taxon>
        <taxon>Cavenderia</taxon>
    </lineage>
</organism>
<dbReference type="GO" id="GO:0035267">
    <property type="term" value="C:NuA4 histone acetyltransferase complex"/>
    <property type="evidence" value="ECO:0007669"/>
    <property type="project" value="TreeGrafter"/>
</dbReference>
<evidence type="ECO:0000256" key="6">
    <source>
        <dbReference type="ARBA" id="ARBA00023242"/>
    </source>
</evidence>
<dbReference type="KEGG" id="dfa:DFA_05148"/>
<gene>
    <name evidence="8" type="ORF">DFA_05148</name>
</gene>
<dbReference type="OrthoDB" id="5595141at2759"/>
<evidence type="ECO:0000313" key="8">
    <source>
        <dbReference type="EMBL" id="EGG23018.1"/>
    </source>
</evidence>